<feature type="domain" description="Glucose-methanol-choline oxidoreductase N-terminal" evidence="6">
    <location>
        <begin position="414"/>
        <end position="428"/>
    </location>
</feature>
<keyword evidence="8" id="KW-1185">Reference proteome</keyword>
<dbReference type="GO" id="GO:0008812">
    <property type="term" value="F:choline dehydrogenase activity"/>
    <property type="evidence" value="ECO:0007669"/>
    <property type="project" value="TreeGrafter"/>
</dbReference>
<comment type="cofactor">
    <cofactor evidence="1">
        <name>FAD</name>
        <dbReference type="ChEBI" id="CHEBI:57692"/>
    </cofactor>
</comment>
<dbReference type="PANTHER" id="PTHR11552">
    <property type="entry name" value="GLUCOSE-METHANOL-CHOLINE GMC OXIDOREDUCTASE"/>
    <property type="match status" value="1"/>
</dbReference>
<evidence type="ECO:0000313" key="7">
    <source>
        <dbReference type="EMBL" id="GFN98658.1"/>
    </source>
</evidence>
<dbReference type="Gene3D" id="3.10.10.10">
    <property type="entry name" value="HIV Type 1 Reverse Transcriptase, subunit A, domain 1"/>
    <property type="match status" value="1"/>
</dbReference>
<keyword evidence="3" id="KW-0285">Flavoprotein</keyword>
<dbReference type="Proteomes" id="UP000735302">
    <property type="component" value="Unassembled WGS sequence"/>
</dbReference>
<gene>
    <name evidence="7" type="ORF">PoB_002516400</name>
</gene>
<evidence type="ECO:0000256" key="1">
    <source>
        <dbReference type="ARBA" id="ARBA00001974"/>
    </source>
</evidence>
<evidence type="ECO:0000256" key="3">
    <source>
        <dbReference type="ARBA" id="ARBA00022630"/>
    </source>
</evidence>
<dbReference type="GO" id="GO:0005743">
    <property type="term" value="C:mitochondrial inner membrane"/>
    <property type="evidence" value="ECO:0007669"/>
    <property type="project" value="TreeGrafter"/>
</dbReference>
<dbReference type="InterPro" id="IPR000172">
    <property type="entry name" value="GMC_OxRdtase_N"/>
</dbReference>
<dbReference type="InterPro" id="IPR036188">
    <property type="entry name" value="FAD/NAD-bd_sf"/>
</dbReference>
<dbReference type="GO" id="GO:0050660">
    <property type="term" value="F:flavin adenine dinucleotide binding"/>
    <property type="evidence" value="ECO:0007669"/>
    <property type="project" value="InterPro"/>
</dbReference>
<dbReference type="InterPro" id="IPR012132">
    <property type="entry name" value="GMC_OxRdtase"/>
</dbReference>
<proteinExistence type="inferred from homology"/>
<dbReference type="InterPro" id="IPR043502">
    <property type="entry name" value="DNA/RNA_pol_sf"/>
</dbReference>
<dbReference type="AlphaFoldDB" id="A0AAV3ZW51"/>
<reference evidence="7 8" key="1">
    <citation type="journal article" date="2021" name="Elife">
        <title>Chloroplast acquisition without the gene transfer in kleptoplastic sea slugs, Plakobranchus ocellatus.</title>
        <authorList>
            <person name="Maeda T."/>
            <person name="Takahashi S."/>
            <person name="Yoshida T."/>
            <person name="Shimamura S."/>
            <person name="Takaki Y."/>
            <person name="Nagai Y."/>
            <person name="Toyoda A."/>
            <person name="Suzuki Y."/>
            <person name="Arimoto A."/>
            <person name="Ishii H."/>
            <person name="Satoh N."/>
            <person name="Nishiyama T."/>
            <person name="Hasebe M."/>
            <person name="Maruyama T."/>
            <person name="Minagawa J."/>
            <person name="Obokata J."/>
            <person name="Shigenobu S."/>
        </authorList>
    </citation>
    <scope>NUCLEOTIDE SEQUENCE [LARGE SCALE GENOMIC DNA]</scope>
</reference>
<evidence type="ECO:0000256" key="2">
    <source>
        <dbReference type="ARBA" id="ARBA00010790"/>
    </source>
</evidence>
<comment type="similarity">
    <text evidence="2">Belongs to the GMC oxidoreductase family.</text>
</comment>
<comment type="caution">
    <text evidence="7">The sequence shown here is derived from an EMBL/GenBank/DDBJ whole genome shotgun (WGS) entry which is preliminary data.</text>
</comment>
<evidence type="ECO:0000256" key="4">
    <source>
        <dbReference type="ARBA" id="ARBA00022827"/>
    </source>
</evidence>
<evidence type="ECO:0000259" key="6">
    <source>
        <dbReference type="PROSITE" id="PS00624"/>
    </source>
</evidence>
<name>A0AAV3ZW51_9GAST</name>
<dbReference type="Gene3D" id="3.30.410.40">
    <property type="match status" value="1"/>
</dbReference>
<dbReference type="PANTHER" id="PTHR11552:SF147">
    <property type="entry name" value="CHOLINE DEHYDROGENASE, MITOCHONDRIAL"/>
    <property type="match status" value="1"/>
</dbReference>
<dbReference type="Gene3D" id="3.50.50.60">
    <property type="entry name" value="FAD/NAD(P)-binding domain"/>
    <property type="match status" value="1"/>
</dbReference>
<dbReference type="Pfam" id="PF00732">
    <property type="entry name" value="GMC_oxred_N"/>
    <property type="match status" value="1"/>
</dbReference>
<feature type="region of interest" description="Disordered" evidence="5">
    <location>
        <begin position="488"/>
        <end position="525"/>
    </location>
</feature>
<dbReference type="PROSITE" id="PS00624">
    <property type="entry name" value="GMC_OXRED_2"/>
    <property type="match status" value="1"/>
</dbReference>
<accession>A0AAV3ZW51</accession>
<evidence type="ECO:0000256" key="5">
    <source>
        <dbReference type="SAM" id="MobiDB-lite"/>
    </source>
</evidence>
<dbReference type="SUPFAM" id="SSF56672">
    <property type="entry name" value="DNA/RNA polymerases"/>
    <property type="match status" value="1"/>
</dbReference>
<organism evidence="7 8">
    <name type="scientific">Plakobranchus ocellatus</name>
    <dbReference type="NCBI Taxonomy" id="259542"/>
    <lineage>
        <taxon>Eukaryota</taxon>
        <taxon>Metazoa</taxon>
        <taxon>Spiralia</taxon>
        <taxon>Lophotrochozoa</taxon>
        <taxon>Mollusca</taxon>
        <taxon>Gastropoda</taxon>
        <taxon>Heterobranchia</taxon>
        <taxon>Euthyneura</taxon>
        <taxon>Panpulmonata</taxon>
        <taxon>Sacoglossa</taxon>
        <taxon>Placobranchoidea</taxon>
        <taxon>Plakobranchidae</taxon>
        <taxon>Plakobranchus</taxon>
    </lineage>
</organism>
<feature type="compositionally biased region" description="Acidic residues" evidence="5">
    <location>
        <begin position="490"/>
        <end position="516"/>
    </location>
</feature>
<evidence type="ECO:0000313" key="8">
    <source>
        <dbReference type="Proteomes" id="UP000735302"/>
    </source>
</evidence>
<dbReference type="SUPFAM" id="SSF51905">
    <property type="entry name" value="FAD/NAD(P)-binding domain"/>
    <property type="match status" value="1"/>
</dbReference>
<keyword evidence="4" id="KW-0274">FAD</keyword>
<protein>
    <submittedName>
        <fullName evidence="7">Oxygen-dependent choline dehydrogenase</fullName>
    </submittedName>
</protein>
<sequence>MDAWPEDLEKALRDLEAVGKQVDLYPLPVKALFIPGAICDVSDRNAEVTRGFDDPGMSTMNYQPETSGPTKVIARIGDFGGPRLHYRKVPRNQENNGHGLKQLLIVGVDIDVARYSRSFDVSPICAIVPTVPLDRVPLTDTPFEQFMSDYRRELCRLLGIKQKLTTPCHPMCNSLSPYRVPCSLRQTCDELEQMEKLGIIRKSNHSYASPVVVVEKKDDSNRTCIDYRLPAGPGAKSLVVPVALTCCWSSVVQGMIMTDGPDTAETRPGTTDMSCPTSKGWRMYKYLDLEGLVSASDFRGQGGPLRVSKNKPSLLAEKIVQAGKDLGFPDNNDYNGKSMEGIFHVQNNAMNGKRMSSSRAYLHPAMDRPNLDVAVNSHVQKVIIKDKRATGVEVIRNGRKLTINARKEVILSAGAIGSPHVLLLSGVGPKKQLEDLHIPVAANLPVGENLQDHLLTHVGLGITEPISYRIKDFESLWSMIQYYLFGTGKEEEEQEEEKEEEEVEEEEKKDDEEEEDMHIVIFSIP</sequence>
<dbReference type="EMBL" id="BLXT01002861">
    <property type="protein sequence ID" value="GFN98658.1"/>
    <property type="molecule type" value="Genomic_DNA"/>
</dbReference>